<comment type="caution">
    <text evidence="2">The sequence shown here is derived from an EMBL/GenBank/DDBJ whole genome shotgun (WGS) entry which is preliminary data.</text>
</comment>
<proteinExistence type="predicted"/>
<dbReference type="CDD" id="cd00093">
    <property type="entry name" value="HTH_XRE"/>
    <property type="match status" value="1"/>
</dbReference>
<feature type="domain" description="HTH cro/C1-type" evidence="1">
    <location>
        <begin position="17"/>
        <end position="71"/>
    </location>
</feature>
<gene>
    <name evidence="2" type="ORF">CSC94_18780</name>
</gene>
<dbReference type="AlphaFoldDB" id="A0A2G1QIN6"/>
<dbReference type="InterPro" id="IPR001387">
    <property type="entry name" value="Cro/C1-type_HTH"/>
</dbReference>
<name>A0A2G1QIN6_9HYPH</name>
<dbReference type="OrthoDB" id="9803379at2"/>
<dbReference type="Gene3D" id="1.10.260.40">
    <property type="entry name" value="lambda repressor-like DNA-binding domains"/>
    <property type="match status" value="1"/>
</dbReference>
<evidence type="ECO:0000313" key="2">
    <source>
        <dbReference type="EMBL" id="PHP65407.1"/>
    </source>
</evidence>
<dbReference type="InterPro" id="IPR010982">
    <property type="entry name" value="Lambda_DNA-bd_dom_sf"/>
</dbReference>
<keyword evidence="3" id="KW-1185">Reference proteome</keyword>
<dbReference type="Proteomes" id="UP000221168">
    <property type="component" value="Unassembled WGS sequence"/>
</dbReference>
<dbReference type="SUPFAM" id="SSF47413">
    <property type="entry name" value="lambda repressor-like DNA-binding domains"/>
    <property type="match status" value="1"/>
</dbReference>
<dbReference type="GO" id="GO:0003677">
    <property type="term" value="F:DNA binding"/>
    <property type="evidence" value="ECO:0007669"/>
    <property type="project" value="InterPro"/>
</dbReference>
<accession>A0A2G1QIN6</accession>
<evidence type="ECO:0000313" key="3">
    <source>
        <dbReference type="Proteomes" id="UP000221168"/>
    </source>
</evidence>
<protein>
    <submittedName>
        <fullName evidence="2">Transcriptional regulator</fullName>
    </submittedName>
</protein>
<dbReference type="EMBL" id="PDVP01000015">
    <property type="protein sequence ID" value="PHP65407.1"/>
    <property type="molecule type" value="Genomic_DNA"/>
</dbReference>
<dbReference type="PROSITE" id="PS50943">
    <property type="entry name" value="HTH_CROC1"/>
    <property type="match status" value="1"/>
</dbReference>
<sequence length="81" mass="9189">MPRTLGRPRHEALRSFIVEQRERAGLTQHEMSARLKRPQSFIASIETGQRRVDVVELLDLAEAIGFDPHDAVRRLLSVAAD</sequence>
<reference evidence="2 3" key="1">
    <citation type="submission" date="2017-10" db="EMBL/GenBank/DDBJ databases">
        <title>Sedimentibacterium mangrovi gen. nov., sp. nov., a novel member of family Phyllobacteriacea isolated from mangrove sediment.</title>
        <authorList>
            <person name="Liao H."/>
            <person name="Tian Y."/>
        </authorList>
    </citation>
    <scope>NUCLEOTIDE SEQUENCE [LARGE SCALE GENOMIC DNA]</scope>
    <source>
        <strain evidence="2 3">X9-2-2</strain>
    </source>
</reference>
<evidence type="ECO:0000259" key="1">
    <source>
        <dbReference type="PROSITE" id="PS50943"/>
    </source>
</evidence>
<organism evidence="2 3">
    <name type="scientific">Zhengella mangrovi</name>
    <dbReference type="NCBI Taxonomy" id="1982044"/>
    <lineage>
        <taxon>Bacteria</taxon>
        <taxon>Pseudomonadati</taxon>
        <taxon>Pseudomonadota</taxon>
        <taxon>Alphaproteobacteria</taxon>
        <taxon>Hyphomicrobiales</taxon>
        <taxon>Notoacmeibacteraceae</taxon>
        <taxon>Zhengella</taxon>
    </lineage>
</organism>
<dbReference type="SMART" id="SM00530">
    <property type="entry name" value="HTH_XRE"/>
    <property type="match status" value="1"/>
</dbReference>
<dbReference type="Pfam" id="PF13560">
    <property type="entry name" value="HTH_31"/>
    <property type="match status" value="1"/>
</dbReference>